<dbReference type="InterPro" id="IPR049458">
    <property type="entry name" value="EpsG-like"/>
</dbReference>
<dbReference type="OrthoDB" id="1450906at2"/>
<dbReference type="RefSeq" id="WP_072407998.1">
    <property type="nucleotide sequence ID" value="NZ_FPKW01000003.1"/>
</dbReference>
<feature type="transmembrane region" description="Helical" evidence="1">
    <location>
        <begin position="27"/>
        <end position="49"/>
    </location>
</feature>
<feature type="transmembrane region" description="Helical" evidence="1">
    <location>
        <begin position="291"/>
        <end position="307"/>
    </location>
</feature>
<feature type="transmembrane region" description="Helical" evidence="1">
    <location>
        <begin position="319"/>
        <end position="336"/>
    </location>
</feature>
<name>A0A1K2II94_9FLAO</name>
<protein>
    <submittedName>
        <fullName evidence="2">EpsG family protein</fullName>
    </submittedName>
</protein>
<organism evidence="2 3">
    <name type="scientific">Chryseobacterium limigenitum</name>
    <dbReference type="NCBI Taxonomy" id="1612149"/>
    <lineage>
        <taxon>Bacteria</taxon>
        <taxon>Pseudomonadati</taxon>
        <taxon>Bacteroidota</taxon>
        <taxon>Flavobacteriia</taxon>
        <taxon>Flavobacteriales</taxon>
        <taxon>Weeksellaceae</taxon>
        <taxon>Chryseobacterium group</taxon>
        <taxon>Chryseobacterium</taxon>
    </lineage>
</organism>
<evidence type="ECO:0000313" key="2">
    <source>
        <dbReference type="EMBL" id="SFZ92145.1"/>
    </source>
</evidence>
<feature type="transmembrane region" description="Helical" evidence="1">
    <location>
        <begin position="153"/>
        <end position="173"/>
    </location>
</feature>
<keyword evidence="1" id="KW-0812">Transmembrane</keyword>
<reference evidence="3" key="1">
    <citation type="submission" date="2016-10" db="EMBL/GenBank/DDBJ databases">
        <authorList>
            <person name="Varghese N."/>
            <person name="Submissions S."/>
        </authorList>
    </citation>
    <scope>NUCLEOTIDE SEQUENCE [LARGE SCALE GENOMIC DNA]</scope>
    <source>
        <strain evidence="3">SUR2</strain>
    </source>
</reference>
<feature type="transmembrane region" description="Helical" evidence="1">
    <location>
        <begin position="109"/>
        <end position="125"/>
    </location>
</feature>
<evidence type="ECO:0000313" key="3">
    <source>
        <dbReference type="Proteomes" id="UP000182034"/>
    </source>
</evidence>
<dbReference type="AlphaFoldDB" id="A0A1K2II94"/>
<feature type="transmembrane region" description="Helical" evidence="1">
    <location>
        <begin position="130"/>
        <end position="147"/>
    </location>
</feature>
<dbReference type="Pfam" id="PF14897">
    <property type="entry name" value="EpsG"/>
    <property type="match status" value="1"/>
</dbReference>
<dbReference type="EMBL" id="FPKW01000003">
    <property type="protein sequence ID" value="SFZ92145.1"/>
    <property type="molecule type" value="Genomic_DNA"/>
</dbReference>
<keyword evidence="1" id="KW-1133">Transmembrane helix</keyword>
<proteinExistence type="predicted"/>
<gene>
    <name evidence="2" type="ORF">SAMN05216324_103134</name>
</gene>
<accession>A0A1K2II94</accession>
<keyword evidence="3" id="KW-1185">Reference proteome</keyword>
<sequence length="360" mass="43386">MAALFFILLLHFFLGQLIEIFNSRKLAFVLWIFMMSVILYYTIGITYTADYEMYEYYFDQDSEKMDAAFIYLTGLFKEYKLSFHDLYIFHIVTSLLAYSYFISRFTKNVFYVLVIFLVLYYVPYVNQIRYYLGFPMFLLSIYFLLIRKKYLPFILFALLAFFCHSAIVILYTFIPCFYFLSTKKYLKTMVTSSLVGFVLMFVLFKMGLTETLEHFGAYFDKSSTSSTLGGIFNALPYFVYIIYILKINKEYTQRTENYEDDIIYTFLSKLTFFTIIFIPASLFIQILGHRYVFPFIIVWVIFFLYTIRTLPIKRKTFKMLEFLCIHILAFLIFYILPKYLFKESFYEVEFLKIIKYIKHT</sequence>
<feature type="transmembrane region" description="Helical" evidence="1">
    <location>
        <begin position="86"/>
        <end position="103"/>
    </location>
</feature>
<dbReference type="STRING" id="1612149.SAMN05216324_103134"/>
<dbReference type="Proteomes" id="UP000182034">
    <property type="component" value="Unassembled WGS sequence"/>
</dbReference>
<evidence type="ECO:0000256" key="1">
    <source>
        <dbReference type="SAM" id="Phobius"/>
    </source>
</evidence>
<keyword evidence="1" id="KW-0472">Membrane</keyword>
<feature type="transmembrane region" description="Helical" evidence="1">
    <location>
        <begin position="266"/>
        <end position="285"/>
    </location>
</feature>
<feature type="transmembrane region" description="Helical" evidence="1">
    <location>
        <begin position="185"/>
        <end position="204"/>
    </location>
</feature>
<feature type="transmembrane region" description="Helical" evidence="1">
    <location>
        <begin position="224"/>
        <end position="245"/>
    </location>
</feature>